<dbReference type="EMBL" id="CP001349">
    <property type="protein sequence ID" value="ACL57636.1"/>
    <property type="molecule type" value="Genomic_DNA"/>
</dbReference>
<evidence type="ECO:0000256" key="1">
    <source>
        <dbReference type="SAM" id="Phobius"/>
    </source>
</evidence>
<keyword evidence="1" id="KW-0812">Transmembrane</keyword>
<name>B8IE90_METNO</name>
<dbReference type="Proteomes" id="UP000008207">
    <property type="component" value="Chromosome"/>
</dbReference>
<reference evidence="2 3" key="1">
    <citation type="submission" date="2009-01" db="EMBL/GenBank/DDBJ databases">
        <title>Complete sequence of chromosome of Methylobacterium nodulans ORS 2060.</title>
        <authorList>
            <consortium name="US DOE Joint Genome Institute"/>
            <person name="Lucas S."/>
            <person name="Copeland A."/>
            <person name="Lapidus A."/>
            <person name="Glavina del Rio T."/>
            <person name="Dalin E."/>
            <person name="Tice H."/>
            <person name="Bruce D."/>
            <person name="Goodwin L."/>
            <person name="Pitluck S."/>
            <person name="Sims D."/>
            <person name="Brettin T."/>
            <person name="Detter J.C."/>
            <person name="Han C."/>
            <person name="Larimer F."/>
            <person name="Land M."/>
            <person name="Hauser L."/>
            <person name="Kyrpides N."/>
            <person name="Ivanova N."/>
            <person name="Marx C.J."/>
            <person name="Richardson P."/>
        </authorList>
    </citation>
    <scope>NUCLEOTIDE SEQUENCE [LARGE SCALE GENOMIC DNA]</scope>
    <source>
        <strain evidence="3">LMG 21967 / CNCM I-2342 / ORS 2060</strain>
    </source>
</reference>
<accession>B8IE90</accession>
<dbReference type="KEGG" id="mno:Mnod_2674"/>
<sequence length="37" mass="3883">MKSIRQGGAFSGWVFGLAMVAGMTATLLGGHHLRLLP</sequence>
<organism evidence="2 3">
    <name type="scientific">Methylobacterium nodulans (strain LMG 21967 / CNCM I-2342 / ORS 2060)</name>
    <dbReference type="NCBI Taxonomy" id="460265"/>
    <lineage>
        <taxon>Bacteria</taxon>
        <taxon>Pseudomonadati</taxon>
        <taxon>Pseudomonadota</taxon>
        <taxon>Alphaproteobacteria</taxon>
        <taxon>Hyphomicrobiales</taxon>
        <taxon>Methylobacteriaceae</taxon>
        <taxon>Methylobacterium</taxon>
    </lineage>
</organism>
<keyword evidence="1" id="KW-1133">Transmembrane helix</keyword>
<protein>
    <submittedName>
        <fullName evidence="2">Uncharacterized protein</fullName>
    </submittedName>
</protein>
<feature type="transmembrane region" description="Helical" evidence="1">
    <location>
        <begin position="12"/>
        <end position="33"/>
    </location>
</feature>
<gene>
    <name evidence="2" type="ordered locus">Mnod_2674</name>
</gene>
<evidence type="ECO:0000313" key="2">
    <source>
        <dbReference type="EMBL" id="ACL57636.1"/>
    </source>
</evidence>
<proteinExistence type="predicted"/>
<evidence type="ECO:0000313" key="3">
    <source>
        <dbReference type="Proteomes" id="UP000008207"/>
    </source>
</evidence>
<dbReference type="AlphaFoldDB" id="B8IE90"/>
<keyword evidence="3" id="KW-1185">Reference proteome</keyword>
<dbReference type="HOGENOM" id="CLU_3345830_0_0_5"/>
<keyword evidence="1" id="KW-0472">Membrane</keyword>